<feature type="domain" description="Glycosyl hydrolase family 4 C-terminal" evidence="11">
    <location>
        <begin position="197"/>
        <end position="413"/>
    </location>
</feature>
<dbReference type="Pfam" id="PF02056">
    <property type="entry name" value="Glyco_hydro_4"/>
    <property type="match status" value="1"/>
</dbReference>
<evidence type="ECO:0000256" key="6">
    <source>
        <dbReference type="ARBA" id="ARBA00023295"/>
    </source>
</evidence>
<protein>
    <submittedName>
        <fullName evidence="12">6-phospho-beta-glucosidase</fullName>
    </submittedName>
</protein>
<evidence type="ECO:0000256" key="2">
    <source>
        <dbReference type="ARBA" id="ARBA00022723"/>
    </source>
</evidence>
<dbReference type="PRINTS" id="PR00732">
    <property type="entry name" value="GLHYDRLASE4"/>
</dbReference>
<comment type="cofactor">
    <cofactor evidence="10">
        <name>NAD(+)</name>
        <dbReference type="ChEBI" id="CHEBI:57540"/>
    </cofactor>
    <text evidence="10">Binds 1 NAD(+) per subunit.</text>
</comment>
<reference evidence="12" key="1">
    <citation type="submission" date="2017-05" db="EMBL/GenBank/DDBJ databases">
        <authorList>
            <person name="Varghese N."/>
            <person name="Submissions S."/>
        </authorList>
    </citation>
    <scope>NUCLEOTIDE SEQUENCE</scope>
    <source>
        <strain evidence="12">DSM 45262</strain>
    </source>
</reference>
<keyword evidence="6 10" id="KW-0326">Glycosidase</keyword>
<keyword evidence="13" id="KW-1185">Reference proteome</keyword>
<evidence type="ECO:0000256" key="9">
    <source>
        <dbReference type="PIRSR" id="PIRSR601088-4"/>
    </source>
</evidence>
<sequence length="440" mass="48373">MRNGLKIAVIGGGSSYTPELIDGLIKGQHELPVKEVWLVDVEEGKEKLAIIGRLAQRMVYKAGAPITIHWTLDRQAALKDAAFVITQFRVGGLAARIKDETIPLKYDVIGQETNGPGGLFKALRTIPVILDICEEMEVLCPEAWLINFTNPAGIVTEAVLRHSRINKVIGLCNGPISISRGIAMALNVEPARVRIDFAGLNHMSYGLKTTLDGEDISRRVIAMLAGRGEDGQTIRQLTGVEWVPEFVEALGVIPCGYHRYYYQPRTMLAAMKREAAQTGTRAEVVKRLEDELFALYQDSNLNVKPKQLEGRGGAYYSEAAVQLMRSIYTDKRDIQVVNTRNQGAIAGIPDESAVEVSCVITREGPRPLVMGELPVAVRGLVQQIKSFERVTVDAAVSGDYRTALLAMVINPLVPSDAVAKQILDELLEAHRAYLPRFFGD</sequence>
<dbReference type="PANTHER" id="PTHR32092:SF5">
    <property type="entry name" value="6-PHOSPHO-BETA-GLUCOSIDASE"/>
    <property type="match status" value="1"/>
</dbReference>
<dbReference type="InterPro" id="IPR036291">
    <property type="entry name" value="NAD(P)-bd_dom_sf"/>
</dbReference>
<dbReference type="AlphaFoldDB" id="A0AA46AD60"/>
<dbReference type="RefSeq" id="WP_284723884.1">
    <property type="nucleotide sequence ID" value="NZ_FXTU01000001.1"/>
</dbReference>
<name>A0AA46AD60_9BACL</name>
<keyword evidence="3 10" id="KW-0378">Hydrolase</keyword>
<feature type="binding site" evidence="7">
    <location>
        <position position="150"/>
    </location>
    <ligand>
        <name>substrate</name>
    </ligand>
</feature>
<feature type="binding site" evidence="8">
    <location>
        <position position="172"/>
    </location>
    <ligand>
        <name>Mn(2+)</name>
        <dbReference type="ChEBI" id="CHEBI:29035"/>
    </ligand>
</feature>
<feature type="site" description="Increases basicity of active site Tyr" evidence="9">
    <location>
        <position position="112"/>
    </location>
</feature>
<dbReference type="Gene3D" id="3.90.110.10">
    <property type="entry name" value="Lactate dehydrogenase/glycoside hydrolase, family 4, C-terminal"/>
    <property type="match status" value="1"/>
</dbReference>
<dbReference type="GO" id="GO:0016616">
    <property type="term" value="F:oxidoreductase activity, acting on the CH-OH group of donors, NAD or NADP as acceptor"/>
    <property type="evidence" value="ECO:0007669"/>
    <property type="project" value="InterPro"/>
</dbReference>
<dbReference type="SUPFAM" id="SSF56327">
    <property type="entry name" value="LDH C-terminal domain-like"/>
    <property type="match status" value="1"/>
</dbReference>
<dbReference type="Pfam" id="PF11975">
    <property type="entry name" value="Glyco_hydro_4C"/>
    <property type="match status" value="1"/>
</dbReference>
<dbReference type="SUPFAM" id="SSF51735">
    <property type="entry name" value="NAD(P)-binding Rossmann-fold domains"/>
    <property type="match status" value="1"/>
</dbReference>
<dbReference type="InterPro" id="IPR015955">
    <property type="entry name" value="Lactate_DH/Glyco_Ohase_4_C"/>
</dbReference>
<evidence type="ECO:0000256" key="10">
    <source>
        <dbReference type="RuleBase" id="RU361152"/>
    </source>
</evidence>
<evidence type="ECO:0000256" key="1">
    <source>
        <dbReference type="ARBA" id="ARBA00010141"/>
    </source>
</evidence>
<evidence type="ECO:0000256" key="3">
    <source>
        <dbReference type="ARBA" id="ARBA00022801"/>
    </source>
</evidence>
<dbReference type="InterPro" id="IPR001088">
    <property type="entry name" value="Glyco_hydro_4"/>
</dbReference>
<dbReference type="Proteomes" id="UP001157946">
    <property type="component" value="Unassembled WGS sequence"/>
</dbReference>
<keyword evidence="8" id="KW-0408">Iron</keyword>
<accession>A0AA46AD60</accession>
<dbReference type="InterPro" id="IPR019802">
    <property type="entry name" value="GlycHydrolase_4_CS"/>
</dbReference>
<dbReference type="Gene3D" id="3.40.50.720">
    <property type="entry name" value="NAD(P)-binding Rossmann-like Domain"/>
    <property type="match status" value="1"/>
</dbReference>
<evidence type="ECO:0000259" key="11">
    <source>
        <dbReference type="Pfam" id="PF11975"/>
    </source>
</evidence>
<keyword evidence="8" id="KW-0170">Cobalt</keyword>
<organism evidence="12 13">
    <name type="scientific">Laceyella tengchongensis</name>
    <dbReference type="NCBI Taxonomy" id="574699"/>
    <lineage>
        <taxon>Bacteria</taxon>
        <taxon>Bacillati</taxon>
        <taxon>Bacillota</taxon>
        <taxon>Bacilli</taxon>
        <taxon>Bacillales</taxon>
        <taxon>Thermoactinomycetaceae</taxon>
        <taxon>Laceyella</taxon>
    </lineage>
</organism>
<evidence type="ECO:0000256" key="7">
    <source>
        <dbReference type="PIRSR" id="PIRSR601088-2"/>
    </source>
</evidence>
<evidence type="ECO:0000313" key="13">
    <source>
        <dbReference type="Proteomes" id="UP001157946"/>
    </source>
</evidence>
<evidence type="ECO:0000256" key="5">
    <source>
        <dbReference type="ARBA" id="ARBA00023211"/>
    </source>
</evidence>
<proteinExistence type="inferred from homology"/>
<dbReference type="CDD" id="cd05296">
    <property type="entry name" value="GH4_P_beta_glucosidase"/>
    <property type="match status" value="1"/>
</dbReference>
<dbReference type="GO" id="GO:0046872">
    <property type="term" value="F:metal ion binding"/>
    <property type="evidence" value="ECO:0007669"/>
    <property type="project" value="UniProtKB-KW"/>
</dbReference>
<feature type="binding site" evidence="8">
    <location>
        <position position="202"/>
    </location>
    <ligand>
        <name>Mn(2+)</name>
        <dbReference type="ChEBI" id="CHEBI:29035"/>
    </ligand>
</feature>
<keyword evidence="8" id="KW-0533">Nickel</keyword>
<evidence type="ECO:0000313" key="12">
    <source>
        <dbReference type="EMBL" id="SMP03209.1"/>
    </source>
</evidence>
<evidence type="ECO:0000256" key="8">
    <source>
        <dbReference type="PIRSR" id="PIRSR601088-3"/>
    </source>
</evidence>
<keyword evidence="2 8" id="KW-0479">Metal-binding</keyword>
<evidence type="ECO:0000256" key="4">
    <source>
        <dbReference type="ARBA" id="ARBA00023027"/>
    </source>
</evidence>
<gene>
    <name evidence="12" type="ORF">SAMN06265361_101420</name>
</gene>
<dbReference type="InterPro" id="IPR022616">
    <property type="entry name" value="Glyco_hydro_4_C"/>
</dbReference>
<dbReference type="EMBL" id="FXTU01000001">
    <property type="protein sequence ID" value="SMP03209.1"/>
    <property type="molecule type" value="Genomic_DNA"/>
</dbReference>
<dbReference type="PROSITE" id="PS01324">
    <property type="entry name" value="GLYCOSYL_HYDROL_F4"/>
    <property type="match status" value="1"/>
</dbReference>
<keyword evidence="5 8" id="KW-0464">Manganese</keyword>
<dbReference type="GO" id="GO:0005975">
    <property type="term" value="P:carbohydrate metabolic process"/>
    <property type="evidence" value="ECO:0007669"/>
    <property type="project" value="InterPro"/>
</dbReference>
<dbReference type="GO" id="GO:0004553">
    <property type="term" value="F:hydrolase activity, hydrolyzing O-glycosyl compounds"/>
    <property type="evidence" value="ECO:0007669"/>
    <property type="project" value="InterPro"/>
</dbReference>
<comment type="caution">
    <text evidence="12">The sequence shown here is derived from an EMBL/GenBank/DDBJ whole genome shotgun (WGS) entry which is preliminary data.</text>
</comment>
<dbReference type="PANTHER" id="PTHR32092">
    <property type="entry name" value="6-PHOSPHO-BETA-GLUCOSIDASE-RELATED"/>
    <property type="match status" value="1"/>
</dbReference>
<comment type="similarity">
    <text evidence="1 10">Belongs to the glycosyl hydrolase 4 family.</text>
</comment>
<feature type="binding site" evidence="7">
    <location>
        <position position="96"/>
    </location>
    <ligand>
        <name>substrate</name>
    </ligand>
</feature>
<keyword evidence="4 10" id="KW-0520">NAD</keyword>